<dbReference type="AlphaFoldDB" id="A0A081FZE5"/>
<dbReference type="EMBL" id="JMQN01000024">
    <property type="protein sequence ID" value="KEA63900.1"/>
    <property type="molecule type" value="Genomic_DNA"/>
</dbReference>
<keyword evidence="3" id="KW-0732">Signal</keyword>
<name>A0A081FZE5_9GAMM</name>
<comment type="caution">
    <text evidence="5">The sequence shown here is derived from an EMBL/GenBank/DDBJ whole genome shotgun (WGS) entry which is preliminary data.</text>
</comment>
<dbReference type="PANTHER" id="PTHR30222:SF12">
    <property type="entry name" value="NORSPERMIDINE SENSOR"/>
    <property type="match status" value="1"/>
</dbReference>
<evidence type="ECO:0000313" key="5">
    <source>
        <dbReference type="EMBL" id="KEA63900.1"/>
    </source>
</evidence>
<accession>A0A081FZE5</accession>
<dbReference type="SUPFAM" id="SSF53850">
    <property type="entry name" value="Periplasmic binding protein-like II"/>
    <property type="match status" value="1"/>
</dbReference>
<organism evidence="5 6">
    <name type="scientific">Marinobacterium lacunae</name>
    <dbReference type="NCBI Taxonomy" id="1232683"/>
    <lineage>
        <taxon>Bacteria</taxon>
        <taxon>Pseudomonadati</taxon>
        <taxon>Pseudomonadota</taxon>
        <taxon>Gammaproteobacteria</taxon>
        <taxon>Oceanospirillales</taxon>
        <taxon>Oceanospirillaceae</taxon>
        <taxon>Marinobacterium</taxon>
    </lineage>
</organism>
<evidence type="ECO:0000256" key="4">
    <source>
        <dbReference type="ARBA" id="ARBA00022764"/>
    </source>
</evidence>
<keyword evidence="2" id="KW-0813">Transport</keyword>
<comment type="subcellular location">
    <subcellularLocation>
        <location evidence="1">Periplasm</location>
    </subcellularLocation>
</comment>
<evidence type="ECO:0000256" key="3">
    <source>
        <dbReference type="ARBA" id="ARBA00022729"/>
    </source>
</evidence>
<dbReference type="PATRIC" id="fig|1232683.4.peg.1886"/>
<keyword evidence="6" id="KW-1185">Reference proteome</keyword>
<dbReference type="GO" id="GO:0019808">
    <property type="term" value="F:polyamine binding"/>
    <property type="evidence" value="ECO:0007669"/>
    <property type="project" value="InterPro"/>
</dbReference>
<dbReference type="GO" id="GO:0042597">
    <property type="term" value="C:periplasmic space"/>
    <property type="evidence" value="ECO:0007669"/>
    <property type="project" value="UniProtKB-SubCell"/>
</dbReference>
<dbReference type="eggNOG" id="COG0687">
    <property type="taxonomic scope" value="Bacteria"/>
</dbReference>
<protein>
    <submittedName>
        <fullName evidence="5">Putrescine ABC transporter putrescine-binding protein PotF</fullName>
    </submittedName>
</protein>
<dbReference type="PRINTS" id="PR00909">
    <property type="entry name" value="SPERMDNBNDNG"/>
</dbReference>
<evidence type="ECO:0000256" key="2">
    <source>
        <dbReference type="ARBA" id="ARBA00022448"/>
    </source>
</evidence>
<dbReference type="Proteomes" id="UP000028252">
    <property type="component" value="Unassembled WGS sequence"/>
</dbReference>
<dbReference type="PANTHER" id="PTHR30222">
    <property type="entry name" value="SPERMIDINE/PUTRESCINE-BINDING PERIPLASMIC PROTEIN"/>
    <property type="match status" value="1"/>
</dbReference>
<dbReference type="OrthoDB" id="9769319at2"/>
<dbReference type="GO" id="GO:0015846">
    <property type="term" value="P:polyamine transport"/>
    <property type="evidence" value="ECO:0007669"/>
    <property type="project" value="InterPro"/>
</dbReference>
<evidence type="ECO:0000313" key="6">
    <source>
        <dbReference type="Proteomes" id="UP000028252"/>
    </source>
</evidence>
<gene>
    <name evidence="5" type="ORF">ADIMK_1917</name>
</gene>
<dbReference type="Gene3D" id="3.40.190.10">
    <property type="entry name" value="Periplasmic binding protein-like II"/>
    <property type="match status" value="2"/>
</dbReference>
<dbReference type="InterPro" id="IPR001188">
    <property type="entry name" value="Sperm_putr-bd"/>
</dbReference>
<reference evidence="5 6" key="1">
    <citation type="submission" date="2014-04" db="EMBL/GenBank/DDBJ databases">
        <title>Marinobacterium kochiensis sp. nov., isolated from sediment sample collected from Kochi backwaters in Kerala, India.</title>
        <authorList>
            <person name="Singh A."/>
            <person name="Pinnaka A.K."/>
        </authorList>
    </citation>
    <scope>NUCLEOTIDE SEQUENCE [LARGE SCALE GENOMIC DNA]</scope>
    <source>
        <strain evidence="5 6">AK27</strain>
    </source>
</reference>
<sequence>MQVDYAIPVEGTGVWYDVMAIPKDAPNPDLAYAFIDYILRPDVIAGITNHTWYANPNREARPYIDEAIRANPNIYPAAEVREKLFVDLPLDNKNNRLRNRLWTAMKSGQ</sequence>
<evidence type="ECO:0000256" key="1">
    <source>
        <dbReference type="ARBA" id="ARBA00004418"/>
    </source>
</evidence>
<dbReference type="STRING" id="1232683.ADIMK_1917"/>
<keyword evidence="4" id="KW-0574">Periplasm</keyword>
<proteinExistence type="predicted"/>